<protein>
    <submittedName>
        <fullName evidence="3">Endonuclease domain-containing protein</fullName>
    </submittedName>
</protein>
<feature type="domain" description="DUF559" evidence="2">
    <location>
        <begin position="9"/>
        <end position="116"/>
    </location>
</feature>
<keyword evidence="3" id="KW-0255">Endonuclease</keyword>
<feature type="compositionally biased region" description="Basic and acidic residues" evidence="1">
    <location>
        <begin position="146"/>
        <end position="156"/>
    </location>
</feature>
<keyword evidence="3" id="KW-0378">Hydrolase</keyword>
<organism evidence="3 4">
    <name type="scientific">Bradyrhizobium amphicarpaeae</name>
    <dbReference type="NCBI Taxonomy" id="1404768"/>
    <lineage>
        <taxon>Bacteria</taxon>
        <taxon>Pseudomonadati</taxon>
        <taxon>Pseudomonadota</taxon>
        <taxon>Alphaproteobacteria</taxon>
        <taxon>Hyphomicrobiales</taxon>
        <taxon>Nitrobacteraceae</taxon>
        <taxon>Bradyrhizobium</taxon>
    </lineage>
</organism>
<dbReference type="PANTHER" id="PTHR38590">
    <property type="entry name" value="BLL0828 PROTEIN"/>
    <property type="match status" value="1"/>
</dbReference>
<accession>A0A2U8Q268</accession>
<dbReference type="Gene3D" id="3.40.960.10">
    <property type="entry name" value="VSR Endonuclease"/>
    <property type="match status" value="1"/>
</dbReference>
<reference evidence="3 4" key="1">
    <citation type="journal article" date="2017" name="Syst. Appl. Microbiol.">
        <title>Soybeans inoculated with root zone soils of Canadian native legumes harbour diverse and novel Bradyrhizobium spp. that possess agricultural potential.</title>
        <authorList>
            <person name="Bromfield E.S.P."/>
            <person name="Cloutier S."/>
            <person name="Tambong J.T."/>
            <person name="Tran Thi T.V."/>
        </authorList>
    </citation>
    <scope>NUCLEOTIDE SEQUENCE [LARGE SCALE GENOMIC DNA]</scope>
    <source>
        <strain evidence="3 4">39S1MB</strain>
    </source>
</reference>
<dbReference type="Pfam" id="PF04480">
    <property type="entry name" value="DUF559"/>
    <property type="match status" value="1"/>
</dbReference>
<name>A0A2U8Q268_9BRAD</name>
<dbReference type="EMBL" id="CP029426">
    <property type="protein sequence ID" value="AWM04190.1"/>
    <property type="molecule type" value="Genomic_DNA"/>
</dbReference>
<proteinExistence type="predicted"/>
<dbReference type="GO" id="GO:0004519">
    <property type="term" value="F:endonuclease activity"/>
    <property type="evidence" value="ECO:0007669"/>
    <property type="project" value="UniProtKB-KW"/>
</dbReference>
<evidence type="ECO:0000313" key="3">
    <source>
        <dbReference type="EMBL" id="AWM04190.1"/>
    </source>
</evidence>
<sequence>MPHAVVSERQRSRAKQLRRAMTYAETLLWRYLKADRMDGVGIRRQTPIGNYIADFVCFSSKLIIELDGESHDFEERQKKDGRRDAFFAAEGFRVLRFTNDEVMTNLEGVVEAIRQAAAAGARGSPPSLTLPHKGGGNIDTAQDHSAITDKSRGKQP</sequence>
<keyword evidence="4" id="KW-1185">Reference proteome</keyword>
<dbReference type="InterPro" id="IPR011335">
    <property type="entry name" value="Restrct_endonuc-II-like"/>
</dbReference>
<evidence type="ECO:0000259" key="2">
    <source>
        <dbReference type="Pfam" id="PF04480"/>
    </source>
</evidence>
<dbReference type="InterPro" id="IPR047216">
    <property type="entry name" value="Endonuclease_DUF559_bact"/>
</dbReference>
<evidence type="ECO:0000313" key="4">
    <source>
        <dbReference type="Proteomes" id="UP000215884"/>
    </source>
</evidence>
<dbReference type="Proteomes" id="UP000215884">
    <property type="component" value="Chromosome"/>
</dbReference>
<evidence type="ECO:0000256" key="1">
    <source>
        <dbReference type="SAM" id="MobiDB-lite"/>
    </source>
</evidence>
<dbReference type="RefSeq" id="WP_094894125.1">
    <property type="nucleotide sequence ID" value="NZ_CP029426.2"/>
</dbReference>
<gene>
    <name evidence="3" type="ORF">CIT40_31940</name>
</gene>
<dbReference type="PANTHER" id="PTHR38590:SF1">
    <property type="entry name" value="BLL0828 PROTEIN"/>
    <property type="match status" value="1"/>
</dbReference>
<dbReference type="KEGG" id="brq:CIT40_31940"/>
<dbReference type="SUPFAM" id="SSF52980">
    <property type="entry name" value="Restriction endonuclease-like"/>
    <property type="match status" value="1"/>
</dbReference>
<reference evidence="3 4" key="2">
    <citation type="journal article" date="2019" name="Int. J. Syst. Evol. Microbiol.">
        <title>Description and complete genome sequence of Bradyrhizobium amphicarpaeae sp. nov., harbouring photosystem and nitrogen-fixation genes.</title>
        <authorList>
            <person name="Bromfield E.S.P."/>
            <person name="Cloutier S."/>
            <person name="Nguyen H.D.T."/>
        </authorList>
    </citation>
    <scope>NUCLEOTIDE SEQUENCE [LARGE SCALE GENOMIC DNA]</scope>
    <source>
        <strain evidence="3 4">39S1MB</strain>
    </source>
</reference>
<dbReference type="InterPro" id="IPR007569">
    <property type="entry name" value="DUF559"/>
</dbReference>
<feature type="region of interest" description="Disordered" evidence="1">
    <location>
        <begin position="119"/>
        <end position="156"/>
    </location>
</feature>
<dbReference type="CDD" id="cd01038">
    <property type="entry name" value="Endonuclease_DUF559"/>
    <property type="match status" value="1"/>
</dbReference>
<dbReference type="AlphaFoldDB" id="A0A2U8Q268"/>
<dbReference type="OrthoDB" id="9798754at2"/>
<keyword evidence="3" id="KW-0540">Nuclease</keyword>